<protein>
    <submittedName>
        <fullName evidence="1">Uncharacterized protein</fullName>
    </submittedName>
</protein>
<evidence type="ECO:0000313" key="1">
    <source>
        <dbReference type="EMBL" id="JAD94645.1"/>
    </source>
</evidence>
<dbReference type="EMBL" id="GBRH01203250">
    <property type="protein sequence ID" value="JAD94645.1"/>
    <property type="molecule type" value="Transcribed_RNA"/>
</dbReference>
<proteinExistence type="predicted"/>
<sequence length="59" mass="6216">MLMISQSSMFTAQSGPISMSLVALSAHATAAIALGGRNPPPRTPPKPFDHPIARIAYQI</sequence>
<dbReference type="AlphaFoldDB" id="A0A0A9E9U0"/>
<organism evidence="1">
    <name type="scientific">Arundo donax</name>
    <name type="common">Giant reed</name>
    <name type="synonym">Donax arundinaceus</name>
    <dbReference type="NCBI Taxonomy" id="35708"/>
    <lineage>
        <taxon>Eukaryota</taxon>
        <taxon>Viridiplantae</taxon>
        <taxon>Streptophyta</taxon>
        <taxon>Embryophyta</taxon>
        <taxon>Tracheophyta</taxon>
        <taxon>Spermatophyta</taxon>
        <taxon>Magnoliopsida</taxon>
        <taxon>Liliopsida</taxon>
        <taxon>Poales</taxon>
        <taxon>Poaceae</taxon>
        <taxon>PACMAD clade</taxon>
        <taxon>Arundinoideae</taxon>
        <taxon>Arundineae</taxon>
        <taxon>Arundo</taxon>
    </lineage>
</organism>
<accession>A0A0A9E9U0</accession>
<reference evidence="1" key="1">
    <citation type="submission" date="2014-09" db="EMBL/GenBank/DDBJ databases">
        <authorList>
            <person name="Magalhaes I.L.F."/>
            <person name="Oliveira U."/>
            <person name="Santos F.R."/>
            <person name="Vidigal T.H.D.A."/>
            <person name="Brescovit A.D."/>
            <person name="Santos A.J."/>
        </authorList>
    </citation>
    <scope>NUCLEOTIDE SEQUENCE</scope>
    <source>
        <tissue evidence="1">Shoot tissue taken approximately 20 cm above the soil surface</tissue>
    </source>
</reference>
<reference evidence="1" key="2">
    <citation type="journal article" date="2015" name="Data Brief">
        <title>Shoot transcriptome of the giant reed, Arundo donax.</title>
        <authorList>
            <person name="Barrero R.A."/>
            <person name="Guerrero F.D."/>
            <person name="Moolhuijzen P."/>
            <person name="Goolsby J.A."/>
            <person name="Tidwell J."/>
            <person name="Bellgard S.E."/>
            <person name="Bellgard M.I."/>
        </authorList>
    </citation>
    <scope>NUCLEOTIDE SEQUENCE</scope>
    <source>
        <tissue evidence="1">Shoot tissue taken approximately 20 cm above the soil surface</tissue>
    </source>
</reference>
<name>A0A0A9E9U0_ARUDO</name>